<evidence type="ECO:0000256" key="1">
    <source>
        <dbReference type="ARBA" id="ARBA00008764"/>
    </source>
</evidence>
<dbReference type="SUPFAM" id="SSF50494">
    <property type="entry name" value="Trypsin-like serine proteases"/>
    <property type="match status" value="1"/>
</dbReference>
<dbReference type="PANTHER" id="PTHR15462">
    <property type="entry name" value="SERINE PROTEASE"/>
    <property type="match status" value="1"/>
</dbReference>
<comment type="similarity">
    <text evidence="1 6">Belongs to the peptidase S1B family.</text>
</comment>
<evidence type="ECO:0000313" key="9">
    <source>
        <dbReference type="EMBL" id="GAA1672718.1"/>
    </source>
</evidence>
<feature type="signal peptide" evidence="6">
    <location>
        <begin position="1"/>
        <end position="24"/>
    </location>
</feature>
<evidence type="ECO:0000256" key="5">
    <source>
        <dbReference type="ARBA" id="ARBA00022825"/>
    </source>
</evidence>
<evidence type="ECO:0000256" key="2">
    <source>
        <dbReference type="ARBA" id="ARBA00022670"/>
    </source>
</evidence>
<dbReference type="PROSITE" id="PS00672">
    <property type="entry name" value="V8_HIS"/>
    <property type="match status" value="1"/>
</dbReference>
<evidence type="ECO:0000313" key="10">
    <source>
        <dbReference type="Proteomes" id="UP001499851"/>
    </source>
</evidence>
<dbReference type="InterPro" id="IPR043504">
    <property type="entry name" value="Peptidase_S1_PA_chymotrypsin"/>
</dbReference>
<dbReference type="PRINTS" id="PR00839">
    <property type="entry name" value="V8PROTEASE"/>
</dbReference>
<feature type="region of interest" description="Disordered" evidence="7">
    <location>
        <begin position="84"/>
        <end position="109"/>
    </location>
</feature>
<dbReference type="RefSeq" id="WP_344484874.1">
    <property type="nucleotide sequence ID" value="NZ_BAAAQF010000005.1"/>
</dbReference>
<dbReference type="Pfam" id="PF00089">
    <property type="entry name" value="Trypsin"/>
    <property type="match status" value="1"/>
</dbReference>
<sequence length="330" mass="35348">MFAVLVLFAGLFTIGGLAPATAQAGEATELLPVSSDGSELDTKTLDLLEELSATTESSGSAVAPGTAPVASPYDTGAFFETETGPVASGGEFGTQTVIGNDDRSRTTPTTWWPASATVQMTMLNNSGQRIFFCTGFMIGPDTMATAGHCVNNADFGGWITGRDFIAYPGRDGTSSPYGGCRAVSFHSNTFWTVNRNREYDFGAVKLDCEVGNSTGTFGYRWQSASYDGTGVVTRGYPGDKPNGEQWVAYDQIRYSHTRVLWHLADNVPGNSGDPLYAYRDDCGGPCALAVDTHGCPNQSCNNNNPPYTSHNSGTRITQEVFNFFQAWENL</sequence>
<dbReference type="Proteomes" id="UP001499851">
    <property type="component" value="Unassembled WGS sequence"/>
</dbReference>
<evidence type="ECO:0000256" key="3">
    <source>
        <dbReference type="ARBA" id="ARBA00022729"/>
    </source>
</evidence>
<protein>
    <recommendedName>
        <fullName evidence="6">Serine protease</fullName>
        <ecNumber evidence="6">3.4.21.-</ecNumber>
    </recommendedName>
</protein>
<reference evidence="9 10" key="1">
    <citation type="journal article" date="2019" name="Int. J. Syst. Evol. Microbiol.">
        <title>The Global Catalogue of Microorganisms (GCM) 10K type strain sequencing project: providing services to taxonomists for standard genome sequencing and annotation.</title>
        <authorList>
            <consortium name="The Broad Institute Genomics Platform"/>
            <consortium name="The Broad Institute Genome Sequencing Center for Infectious Disease"/>
            <person name="Wu L."/>
            <person name="Ma J."/>
        </authorList>
    </citation>
    <scope>NUCLEOTIDE SEQUENCE [LARGE SCALE GENOMIC DNA]</scope>
    <source>
        <strain evidence="9 10">JCM 16001</strain>
    </source>
</reference>
<dbReference type="EMBL" id="BAAAQF010000005">
    <property type="protein sequence ID" value="GAA1672718.1"/>
    <property type="molecule type" value="Genomic_DNA"/>
</dbReference>
<dbReference type="EC" id="3.4.21.-" evidence="6"/>
<dbReference type="PANTHER" id="PTHR15462:SF8">
    <property type="entry name" value="SERINE PROTEASE"/>
    <property type="match status" value="1"/>
</dbReference>
<keyword evidence="3 6" id="KW-0732">Signal</keyword>
<feature type="domain" description="Peptidase S1" evidence="8">
    <location>
        <begin position="119"/>
        <end position="253"/>
    </location>
</feature>
<keyword evidence="10" id="KW-1185">Reference proteome</keyword>
<dbReference type="InterPro" id="IPR009003">
    <property type="entry name" value="Peptidase_S1_PA"/>
</dbReference>
<dbReference type="InterPro" id="IPR001254">
    <property type="entry name" value="Trypsin_dom"/>
</dbReference>
<evidence type="ECO:0000256" key="4">
    <source>
        <dbReference type="ARBA" id="ARBA00022801"/>
    </source>
</evidence>
<gene>
    <name evidence="9" type="ORF">GCM10009830_18640</name>
</gene>
<keyword evidence="5 6" id="KW-0720">Serine protease</keyword>
<evidence type="ECO:0000256" key="7">
    <source>
        <dbReference type="SAM" id="MobiDB-lite"/>
    </source>
</evidence>
<accession>A0ABN2GLT6</accession>
<proteinExistence type="inferred from homology"/>
<feature type="chain" id="PRO_5044951739" description="Serine protease" evidence="6">
    <location>
        <begin position="25"/>
        <end position="330"/>
    </location>
</feature>
<keyword evidence="2 6" id="KW-0645">Protease</keyword>
<comment type="caution">
    <text evidence="9">The sequence shown here is derived from an EMBL/GenBank/DDBJ whole genome shotgun (WGS) entry which is preliminary data.</text>
</comment>
<dbReference type="InterPro" id="IPR008256">
    <property type="entry name" value="Peptidase_S1B"/>
</dbReference>
<evidence type="ECO:0000259" key="8">
    <source>
        <dbReference type="Pfam" id="PF00089"/>
    </source>
</evidence>
<dbReference type="InterPro" id="IPR028301">
    <property type="entry name" value="V8_his_AS"/>
</dbReference>
<name>A0ABN2GLT6_9ACTN</name>
<keyword evidence="4 6" id="KW-0378">Hydrolase</keyword>
<organism evidence="9 10">
    <name type="scientific">Glycomyces endophyticus</name>
    <dbReference type="NCBI Taxonomy" id="480996"/>
    <lineage>
        <taxon>Bacteria</taxon>
        <taxon>Bacillati</taxon>
        <taxon>Actinomycetota</taxon>
        <taxon>Actinomycetes</taxon>
        <taxon>Glycomycetales</taxon>
        <taxon>Glycomycetaceae</taxon>
        <taxon>Glycomyces</taxon>
    </lineage>
</organism>
<dbReference type="Gene3D" id="2.40.10.10">
    <property type="entry name" value="Trypsin-like serine proteases"/>
    <property type="match status" value="2"/>
</dbReference>
<dbReference type="InterPro" id="IPR050966">
    <property type="entry name" value="Glutamyl_endopeptidase"/>
</dbReference>
<evidence type="ECO:0000256" key="6">
    <source>
        <dbReference type="RuleBase" id="RU004296"/>
    </source>
</evidence>